<keyword evidence="1" id="KW-0472">Membrane</keyword>
<dbReference type="RefSeq" id="WP_139184701.1">
    <property type="nucleotide sequence ID" value="NZ_FNDK01000002.1"/>
</dbReference>
<dbReference type="EMBL" id="FNDK01000002">
    <property type="protein sequence ID" value="SDH18492.1"/>
    <property type="molecule type" value="Genomic_DNA"/>
</dbReference>
<proteinExistence type="predicted"/>
<accession>A0A1G8AC17</accession>
<evidence type="ECO:0008006" key="4">
    <source>
        <dbReference type="Google" id="ProtNLM"/>
    </source>
</evidence>
<feature type="transmembrane region" description="Helical" evidence="1">
    <location>
        <begin position="357"/>
        <end position="378"/>
    </location>
</feature>
<keyword evidence="3" id="KW-1185">Reference proteome</keyword>
<feature type="transmembrane region" description="Helical" evidence="1">
    <location>
        <begin position="165"/>
        <end position="182"/>
    </location>
</feature>
<dbReference type="AlphaFoldDB" id="A0A1G8AC17"/>
<feature type="transmembrane region" description="Helical" evidence="1">
    <location>
        <begin position="56"/>
        <end position="73"/>
    </location>
</feature>
<gene>
    <name evidence="2" type="ORF">SAMN05192534_102103</name>
</gene>
<reference evidence="2 3" key="1">
    <citation type="submission" date="2016-10" db="EMBL/GenBank/DDBJ databases">
        <authorList>
            <person name="de Groot N.N."/>
        </authorList>
    </citation>
    <scope>NUCLEOTIDE SEQUENCE [LARGE SCALE GENOMIC DNA]</scope>
    <source>
        <strain evidence="2 3">DSM 21632</strain>
    </source>
</reference>
<feature type="transmembrane region" description="Helical" evidence="1">
    <location>
        <begin position="455"/>
        <end position="475"/>
    </location>
</feature>
<evidence type="ECO:0000256" key="1">
    <source>
        <dbReference type="SAM" id="Phobius"/>
    </source>
</evidence>
<keyword evidence="1" id="KW-1133">Transmembrane helix</keyword>
<feature type="transmembrane region" description="Helical" evidence="1">
    <location>
        <begin position="385"/>
        <end position="411"/>
    </location>
</feature>
<feature type="transmembrane region" description="Helical" evidence="1">
    <location>
        <begin position="30"/>
        <end position="50"/>
    </location>
</feature>
<feature type="transmembrane region" description="Helical" evidence="1">
    <location>
        <begin position="6"/>
        <end position="23"/>
    </location>
</feature>
<feature type="transmembrane region" description="Helical" evidence="1">
    <location>
        <begin position="217"/>
        <end position="233"/>
    </location>
</feature>
<dbReference type="OrthoDB" id="2787347at2"/>
<sequence>MSVMLLFVLMWLSFIGYGFYLHYRFSFPPAVIPLFVFSSVVAVVFIAGLMDVLRPAVYGIWSIGLILFVYAGYRIIKKRLFTSLITPGLVFFTAMCGFFLVLLKDAVFLHFDNFSHWGIIVKHLFLYDSLPGDASVITYKNYPPGTALFVYYIVTLIGFSETKALMAQSFLVAAALTPLFLFTSWKRPLLLIVVTAAAFVLLLIDAASIYTLLVDQILGYMTIAVMLIVFYYRNHVRLMMAAAAPVLALLVLTKDSGKIFFAFCVVWIIAVVIKNRQSLQGKAGQVLSMFVLLVLAFPLLVNGLWSSYIERAYTSDYEENKFAITKETFLDPNKSDEVVQQLWPNVLSQAFDMSVDVIQVMTVVSIAAILTFVWSAFVKKRSPRALLFTTLFVHLFYVVYIGLLYLLYLYLMPEGEAANLAGFSRYQATAGVFFTGLLLVMLLREWQKISYDGGRAWFSKAMMAGCAVVAMLPLLNNIPALLQQHNPGAEPRYPALEQYYALTDAEKITGDTKITLIRDTGESDHGFLRHAMNYERMAKTTFVHTMCQTEEEKEKLQEDVKESDYLIVLKNTEEMNECLAEVNQAGPLEPGNYLIEEGVIMTKVTP</sequence>
<dbReference type="Proteomes" id="UP000199163">
    <property type="component" value="Unassembled WGS sequence"/>
</dbReference>
<feature type="transmembrane region" description="Helical" evidence="1">
    <location>
        <begin position="259"/>
        <end position="274"/>
    </location>
</feature>
<evidence type="ECO:0000313" key="2">
    <source>
        <dbReference type="EMBL" id="SDH18492.1"/>
    </source>
</evidence>
<protein>
    <recommendedName>
        <fullName evidence="4">Dolichyl-phosphate-mannose-protein mannosyltransferase</fullName>
    </recommendedName>
</protein>
<name>A0A1G8AC17_9BACI</name>
<keyword evidence="1" id="KW-0812">Transmembrane</keyword>
<organism evidence="2 3">
    <name type="scientific">Alteribacillus persepolensis</name>
    <dbReference type="NCBI Taxonomy" id="568899"/>
    <lineage>
        <taxon>Bacteria</taxon>
        <taxon>Bacillati</taxon>
        <taxon>Bacillota</taxon>
        <taxon>Bacilli</taxon>
        <taxon>Bacillales</taxon>
        <taxon>Bacillaceae</taxon>
        <taxon>Alteribacillus</taxon>
    </lineage>
</organism>
<feature type="transmembrane region" description="Helical" evidence="1">
    <location>
        <begin position="80"/>
        <end position="102"/>
    </location>
</feature>
<dbReference type="STRING" id="568899.SAMN05192534_102103"/>
<feature type="transmembrane region" description="Helical" evidence="1">
    <location>
        <begin position="189"/>
        <end position="211"/>
    </location>
</feature>
<feature type="transmembrane region" description="Helical" evidence="1">
    <location>
        <begin position="286"/>
        <end position="305"/>
    </location>
</feature>
<feature type="transmembrane region" description="Helical" evidence="1">
    <location>
        <begin position="142"/>
        <end position="159"/>
    </location>
</feature>
<evidence type="ECO:0000313" key="3">
    <source>
        <dbReference type="Proteomes" id="UP000199163"/>
    </source>
</evidence>
<feature type="transmembrane region" description="Helical" evidence="1">
    <location>
        <begin position="423"/>
        <end position="443"/>
    </location>
</feature>